<dbReference type="EMBL" id="LR721775">
    <property type="protein sequence ID" value="VVV58757.1"/>
    <property type="molecule type" value="Genomic_DNA"/>
</dbReference>
<evidence type="ECO:0000313" key="1">
    <source>
        <dbReference type="EMBL" id="VVV58757.1"/>
    </source>
</evidence>
<name>A0A5K0X084_9MAGN</name>
<gene>
    <name evidence="1" type="ORF">NYM_LOCUS4885</name>
</gene>
<proteinExistence type="predicted"/>
<accession>A0A5K0X084</accession>
<dbReference type="AlphaFoldDB" id="A0A5K0X084"/>
<organism evidence="1">
    <name type="scientific">Nymphaea colorata</name>
    <name type="common">pocket water lily</name>
    <dbReference type="NCBI Taxonomy" id="210225"/>
    <lineage>
        <taxon>Eukaryota</taxon>
        <taxon>Viridiplantae</taxon>
        <taxon>Streptophyta</taxon>
        <taxon>Embryophyta</taxon>
        <taxon>Tracheophyta</taxon>
        <taxon>Spermatophyta</taxon>
        <taxon>Magnoliopsida</taxon>
        <taxon>Nymphaeales</taxon>
        <taxon>Nymphaeaceae</taxon>
        <taxon>Nymphaea</taxon>
    </lineage>
</organism>
<reference evidence="1" key="1">
    <citation type="submission" date="2019-09" db="EMBL/GenBank/DDBJ databases">
        <authorList>
            <person name="Zhang L."/>
        </authorList>
    </citation>
    <scope>NUCLEOTIDE SEQUENCE</scope>
</reference>
<sequence length="87" mass="9915">MNWALYGHVLAPYVTVKQELVKSLIKVLYNANISEGFNPRKDAPLPEFNFRFCIPTVVRTPTPPSSKRMLAFFARGSHGSVKKFLFQ</sequence>
<dbReference type="Gramene" id="NC10G0164300.1">
    <property type="protein sequence ID" value="NC10G0164300.1:cds"/>
    <property type="gene ID" value="NC10G0164300"/>
</dbReference>
<protein>
    <submittedName>
        <fullName evidence="1">Uncharacterized protein</fullName>
    </submittedName>
</protein>